<protein>
    <recommendedName>
        <fullName evidence="3">Lipoprotein</fullName>
    </recommendedName>
</protein>
<evidence type="ECO:0000313" key="2">
    <source>
        <dbReference type="Proteomes" id="UP001595735"/>
    </source>
</evidence>
<comment type="caution">
    <text evidence="1">The sequence shown here is derived from an EMBL/GenBank/DDBJ whole genome shotgun (WGS) entry which is preliminary data.</text>
</comment>
<organism evidence="1 2">
    <name type="scientific">Chryseobacterium tructae</name>
    <dbReference type="NCBI Taxonomy" id="1037380"/>
    <lineage>
        <taxon>Bacteria</taxon>
        <taxon>Pseudomonadati</taxon>
        <taxon>Bacteroidota</taxon>
        <taxon>Flavobacteriia</taxon>
        <taxon>Flavobacteriales</taxon>
        <taxon>Weeksellaceae</taxon>
        <taxon>Chryseobacterium group</taxon>
        <taxon>Chryseobacterium</taxon>
    </lineage>
</organism>
<sequence>MKIFLLITLLIITGCQNNKQNNDLMTQKTIELDQESKLIDNIHLENNYLFDKNTILLKKFKYKEDYIENIKIKDLLDKNFRSQLIEDLNNTKTEEDDLKSSFICQLLLLRIAELSDSSAFYILSELSNNETVSYNGIELYENLLIQMFFNNPYFFIQQSVKYNDSLLLDYILKMSQGYFVDEDFLDMNLGYVKSGDKDLLLLKPEAEKEIVYLPLIKKMEGMPKVKVQLGPSFYTGFETINKDFVNINAVFGKDLIHKMNMQEMNYFKQHVLPVLGKLQLNSGEISNK</sequence>
<gene>
    <name evidence="1" type="ORF">ACFONJ_13795</name>
</gene>
<reference evidence="2" key="1">
    <citation type="journal article" date="2019" name="Int. J. Syst. Evol. Microbiol.">
        <title>The Global Catalogue of Microorganisms (GCM) 10K type strain sequencing project: providing services to taxonomists for standard genome sequencing and annotation.</title>
        <authorList>
            <consortium name="The Broad Institute Genomics Platform"/>
            <consortium name="The Broad Institute Genome Sequencing Center for Infectious Disease"/>
            <person name="Wu L."/>
            <person name="Ma J."/>
        </authorList>
    </citation>
    <scope>NUCLEOTIDE SEQUENCE [LARGE SCALE GENOMIC DNA]</scope>
    <source>
        <strain evidence="2">CECT 7798</strain>
    </source>
</reference>
<evidence type="ECO:0008006" key="3">
    <source>
        <dbReference type="Google" id="ProtNLM"/>
    </source>
</evidence>
<proteinExistence type="predicted"/>
<name>A0ABV7XVL7_9FLAO</name>
<dbReference type="PROSITE" id="PS51257">
    <property type="entry name" value="PROKAR_LIPOPROTEIN"/>
    <property type="match status" value="1"/>
</dbReference>
<evidence type="ECO:0000313" key="1">
    <source>
        <dbReference type="EMBL" id="MFC3757048.1"/>
    </source>
</evidence>
<dbReference type="EMBL" id="JBHRYO010000002">
    <property type="protein sequence ID" value="MFC3757048.1"/>
    <property type="molecule type" value="Genomic_DNA"/>
</dbReference>
<dbReference type="Proteomes" id="UP001595735">
    <property type="component" value="Unassembled WGS sequence"/>
</dbReference>
<dbReference type="RefSeq" id="WP_290298002.1">
    <property type="nucleotide sequence ID" value="NZ_JAUFQR010000001.1"/>
</dbReference>
<accession>A0ABV7XVL7</accession>
<keyword evidence="2" id="KW-1185">Reference proteome</keyword>